<comment type="caution">
    <text evidence="1">The sequence shown here is derived from an EMBL/GenBank/DDBJ whole genome shotgun (WGS) entry which is preliminary data.</text>
</comment>
<evidence type="ECO:0000313" key="2">
    <source>
        <dbReference type="Proteomes" id="UP001519287"/>
    </source>
</evidence>
<proteinExistence type="predicted"/>
<protein>
    <submittedName>
        <fullName evidence="1">Uncharacterized protein</fullName>
    </submittedName>
</protein>
<organism evidence="1 2">
    <name type="scientific">Paenibacillus eucommiae</name>
    <dbReference type="NCBI Taxonomy" id="1355755"/>
    <lineage>
        <taxon>Bacteria</taxon>
        <taxon>Bacillati</taxon>
        <taxon>Bacillota</taxon>
        <taxon>Bacilli</taxon>
        <taxon>Bacillales</taxon>
        <taxon>Paenibacillaceae</taxon>
        <taxon>Paenibacillus</taxon>
    </lineage>
</organism>
<name>A0ABS4J0Y2_9BACL</name>
<keyword evidence="2" id="KW-1185">Reference proteome</keyword>
<reference evidence="1 2" key="1">
    <citation type="submission" date="2021-03" db="EMBL/GenBank/DDBJ databases">
        <title>Genomic Encyclopedia of Type Strains, Phase IV (KMG-IV): sequencing the most valuable type-strain genomes for metagenomic binning, comparative biology and taxonomic classification.</title>
        <authorList>
            <person name="Goeker M."/>
        </authorList>
    </citation>
    <scope>NUCLEOTIDE SEQUENCE [LARGE SCALE GENOMIC DNA]</scope>
    <source>
        <strain evidence="1 2">DSM 26048</strain>
    </source>
</reference>
<dbReference type="Proteomes" id="UP001519287">
    <property type="component" value="Unassembled WGS sequence"/>
</dbReference>
<gene>
    <name evidence="1" type="ORF">J2Z66_004399</name>
</gene>
<accession>A0ABS4J0Y2</accession>
<dbReference type="EMBL" id="JAGGLB010000015">
    <property type="protein sequence ID" value="MBP1992786.1"/>
    <property type="molecule type" value="Genomic_DNA"/>
</dbReference>
<evidence type="ECO:0000313" key="1">
    <source>
        <dbReference type="EMBL" id="MBP1992786.1"/>
    </source>
</evidence>
<sequence length="70" mass="8279">MLIISEVLDFMRGHHAIKPLDKRVSTRSTLYLLEKLHLNQSQKILKKSQIHSNHLIKFFPQPFDDPFLQP</sequence>